<protein>
    <recommendedName>
        <fullName evidence="1">ISXO2-like transposase domain-containing protein</fullName>
    </recommendedName>
</protein>
<dbReference type="PANTHER" id="PTHR47163">
    <property type="entry name" value="DDE_TNP_IS1595 DOMAIN-CONTAINING PROTEIN"/>
    <property type="match status" value="1"/>
</dbReference>
<feature type="domain" description="ISXO2-like transposase" evidence="1">
    <location>
        <begin position="140"/>
        <end position="261"/>
    </location>
</feature>
<dbReference type="Proteomes" id="UP000078542">
    <property type="component" value="Unassembled WGS sequence"/>
</dbReference>
<dbReference type="InterPro" id="IPR053164">
    <property type="entry name" value="IS1016-like_transposase"/>
</dbReference>
<dbReference type="SMART" id="SM01126">
    <property type="entry name" value="DDE_Tnp_IS1595"/>
    <property type="match status" value="1"/>
</dbReference>
<evidence type="ECO:0000259" key="1">
    <source>
        <dbReference type="SMART" id="SM01126"/>
    </source>
</evidence>
<dbReference type="STRING" id="456900.A0A151IBX6"/>
<dbReference type="InterPro" id="IPR024445">
    <property type="entry name" value="Tnp_ISXO2-like"/>
</dbReference>
<name>A0A151IBX6_9HYME</name>
<proteinExistence type="predicted"/>
<reference evidence="2 3" key="1">
    <citation type="submission" date="2016-03" db="EMBL/GenBank/DDBJ databases">
        <title>Cyphomyrmex costatus WGS genome.</title>
        <authorList>
            <person name="Nygaard S."/>
            <person name="Hu H."/>
            <person name="Boomsma J."/>
            <person name="Zhang G."/>
        </authorList>
    </citation>
    <scope>NUCLEOTIDE SEQUENCE [LARGE SCALE GENOMIC DNA]</scope>
    <source>
        <strain evidence="2">MS0001</strain>
        <tissue evidence="2">Whole body</tissue>
    </source>
</reference>
<evidence type="ECO:0000313" key="2">
    <source>
        <dbReference type="EMBL" id="KYM97233.1"/>
    </source>
</evidence>
<sequence>MKLHEFLALTYDRERLIKFLIETNIIISEIQCPKCNSELIININTLLFRCYKVHYKKDKHKKRIKTKCDFKTSAKVDTWFSESKLSLETICRLTAYFIMLRPPRQEFLCTELDLSDKSVVDWISFCREVCVYWAKKNSTKLGGPNSIVEIDEAKIGKRKYNRGRIIDGKWIFGGYERDTKKIFLVPVADRTEETLTQVIEEWILPGTTIMSDCWKSYKNLNSKNFQHLTVNHSINFVDPDSGTIYILNIKLYIACEIYTENEKNVMSNFQKSYISFLFLI</sequence>
<dbReference type="PANTHER" id="PTHR47163:SF2">
    <property type="entry name" value="SI:DKEY-17M8.2"/>
    <property type="match status" value="1"/>
</dbReference>
<dbReference type="AlphaFoldDB" id="A0A151IBX6"/>
<dbReference type="EMBL" id="KQ978076">
    <property type="protein sequence ID" value="KYM97233.1"/>
    <property type="molecule type" value="Genomic_DNA"/>
</dbReference>
<dbReference type="Pfam" id="PF12762">
    <property type="entry name" value="DDE_Tnp_IS1595"/>
    <property type="match status" value="1"/>
</dbReference>
<organism evidence="2 3">
    <name type="scientific">Cyphomyrmex costatus</name>
    <dbReference type="NCBI Taxonomy" id="456900"/>
    <lineage>
        <taxon>Eukaryota</taxon>
        <taxon>Metazoa</taxon>
        <taxon>Ecdysozoa</taxon>
        <taxon>Arthropoda</taxon>
        <taxon>Hexapoda</taxon>
        <taxon>Insecta</taxon>
        <taxon>Pterygota</taxon>
        <taxon>Neoptera</taxon>
        <taxon>Endopterygota</taxon>
        <taxon>Hymenoptera</taxon>
        <taxon>Apocrita</taxon>
        <taxon>Aculeata</taxon>
        <taxon>Formicoidea</taxon>
        <taxon>Formicidae</taxon>
        <taxon>Myrmicinae</taxon>
        <taxon>Cyphomyrmex</taxon>
    </lineage>
</organism>
<evidence type="ECO:0000313" key="3">
    <source>
        <dbReference type="Proteomes" id="UP000078542"/>
    </source>
</evidence>
<gene>
    <name evidence="2" type="ORF">ALC62_12101</name>
</gene>
<accession>A0A151IBX6</accession>
<keyword evidence="3" id="KW-1185">Reference proteome</keyword>